<comment type="caution">
    <text evidence="1">The sequence shown here is derived from an EMBL/GenBank/DDBJ whole genome shotgun (WGS) entry which is preliminary data.</text>
</comment>
<protein>
    <submittedName>
        <fullName evidence="1">Uncharacterized protein</fullName>
    </submittedName>
</protein>
<accession>A0A7J6UXG0</accession>
<dbReference type="EMBL" id="JABWDY010041800">
    <property type="protein sequence ID" value="KAF5177118.1"/>
    <property type="molecule type" value="Genomic_DNA"/>
</dbReference>
<evidence type="ECO:0000313" key="2">
    <source>
        <dbReference type="Proteomes" id="UP000554482"/>
    </source>
</evidence>
<evidence type="ECO:0000313" key="1">
    <source>
        <dbReference type="EMBL" id="KAF5177118.1"/>
    </source>
</evidence>
<feature type="non-terminal residue" evidence="1">
    <location>
        <position position="1"/>
    </location>
</feature>
<keyword evidence="2" id="KW-1185">Reference proteome</keyword>
<dbReference type="AlphaFoldDB" id="A0A7J6UXG0"/>
<reference evidence="1 2" key="1">
    <citation type="submission" date="2020-06" db="EMBL/GenBank/DDBJ databases">
        <title>Transcriptomic and genomic resources for Thalictrum thalictroides and T. hernandezii: Facilitating candidate gene discovery in an emerging model plant lineage.</title>
        <authorList>
            <person name="Arias T."/>
            <person name="Riano-Pachon D.M."/>
            <person name="Di Stilio V.S."/>
        </authorList>
    </citation>
    <scope>NUCLEOTIDE SEQUENCE [LARGE SCALE GENOMIC DNA]</scope>
    <source>
        <strain evidence="2">cv. WT478/WT964</strain>
        <tissue evidence="1">Leaves</tissue>
    </source>
</reference>
<proteinExistence type="predicted"/>
<gene>
    <name evidence="1" type="ORF">FRX31_033295</name>
</gene>
<name>A0A7J6UXG0_THATH</name>
<organism evidence="1 2">
    <name type="scientific">Thalictrum thalictroides</name>
    <name type="common">Rue-anemone</name>
    <name type="synonym">Anemone thalictroides</name>
    <dbReference type="NCBI Taxonomy" id="46969"/>
    <lineage>
        <taxon>Eukaryota</taxon>
        <taxon>Viridiplantae</taxon>
        <taxon>Streptophyta</taxon>
        <taxon>Embryophyta</taxon>
        <taxon>Tracheophyta</taxon>
        <taxon>Spermatophyta</taxon>
        <taxon>Magnoliopsida</taxon>
        <taxon>Ranunculales</taxon>
        <taxon>Ranunculaceae</taxon>
        <taxon>Thalictroideae</taxon>
        <taxon>Thalictrum</taxon>
    </lineage>
</organism>
<sequence>VDERLMNLLKRLKPEKHSKKLKYKAMFRLDWEVGCSKSKDMVHSKEFSDRV</sequence>
<dbReference type="Proteomes" id="UP000554482">
    <property type="component" value="Unassembled WGS sequence"/>
</dbReference>